<dbReference type="Proteomes" id="UP000002384">
    <property type="component" value="Chromosome"/>
</dbReference>
<evidence type="ECO:0000256" key="11">
    <source>
        <dbReference type="ARBA" id="ARBA00031088"/>
    </source>
</evidence>
<dbReference type="KEGG" id="cyc:PCC7424_3045"/>
<organism evidence="15 16">
    <name type="scientific">Gloeothece citriformis (strain PCC 7424)</name>
    <name type="common">Cyanothece sp. (strain PCC 7424)</name>
    <dbReference type="NCBI Taxonomy" id="65393"/>
    <lineage>
        <taxon>Bacteria</taxon>
        <taxon>Bacillati</taxon>
        <taxon>Cyanobacteriota</taxon>
        <taxon>Cyanophyceae</taxon>
        <taxon>Oscillatoriophycideae</taxon>
        <taxon>Chroococcales</taxon>
        <taxon>Aphanothecaceae</taxon>
        <taxon>Gloeothece</taxon>
        <taxon>Gloeothece citriformis</taxon>
    </lineage>
</organism>
<reference evidence="16" key="1">
    <citation type="journal article" date="2011" name="MBio">
        <title>Novel metabolic attributes of the genus Cyanothece, comprising a group of unicellular nitrogen-fixing Cyanobacteria.</title>
        <authorList>
            <person name="Bandyopadhyay A."/>
            <person name="Elvitigala T."/>
            <person name="Welsh E."/>
            <person name="Stockel J."/>
            <person name="Liberton M."/>
            <person name="Min H."/>
            <person name="Sherman L.A."/>
            <person name="Pakrasi H.B."/>
        </authorList>
    </citation>
    <scope>NUCLEOTIDE SEQUENCE [LARGE SCALE GENOMIC DNA]</scope>
    <source>
        <strain evidence="16">PCC 7424</strain>
    </source>
</reference>
<evidence type="ECO:0000256" key="3">
    <source>
        <dbReference type="ARBA" id="ARBA00012140"/>
    </source>
</evidence>
<evidence type="ECO:0000256" key="2">
    <source>
        <dbReference type="ARBA" id="ARBA00004496"/>
    </source>
</evidence>
<evidence type="ECO:0000256" key="6">
    <source>
        <dbReference type="ARBA" id="ARBA00022603"/>
    </source>
</evidence>
<dbReference type="InterPro" id="IPR054728">
    <property type="entry name" value="RsmB-like_ferredoxin"/>
</dbReference>
<dbReference type="InterPro" id="IPR023267">
    <property type="entry name" value="RCMT"/>
</dbReference>
<gene>
    <name evidence="15" type="ordered locus">PCC7424_3045</name>
</gene>
<evidence type="ECO:0000256" key="8">
    <source>
        <dbReference type="ARBA" id="ARBA00022691"/>
    </source>
</evidence>
<dbReference type="EC" id="2.1.1.176" evidence="3"/>
<dbReference type="InterPro" id="IPR049560">
    <property type="entry name" value="MeTrfase_RsmB-F_NOP2_cat"/>
</dbReference>
<feature type="binding site" evidence="13">
    <location>
        <position position="318"/>
    </location>
    <ligand>
        <name>S-adenosyl-L-methionine</name>
        <dbReference type="ChEBI" id="CHEBI:59789"/>
    </ligand>
</feature>
<dbReference type="NCBIfam" id="NF011493">
    <property type="entry name" value="PRK14901.1"/>
    <property type="match status" value="1"/>
</dbReference>
<keyword evidence="6 13" id="KW-0489">Methyltransferase</keyword>
<dbReference type="SUPFAM" id="SSF53335">
    <property type="entry name" value="S-adenosyl-L-methionine-dependent methyltransferases"/>
    <property type="match status" value="1"/>
</dbReference>
<dbReference type="Pfam" id="PF01029">
    <property type="entry name" value="NusB"/>
    <property type="match status" value="1"/>
</dbReference>
<comment type="function">
    <text evidence="1">Specifically methylates the cytosine at position 967 (m5C967) of 16S rRNA.</text>
</comment>
<dbReference type="STRING" id="65393.PCC7424_3045"/>
<evidence type="ECO:0000256" key="5">
    <source>
        <dbReference type="ARBA" id="ARBA00022552"/>
    </source>
</evidence>
<name>B7KB91_GLOC7</name>
<evidence type="ECO:0000256" key="12">
    <source>
        <dbReference type="ARBA" id="ARBA00047283"/>
    </source>
</evidence>
<dbReference type="GO" id="GO:0005737">
    <property type="term" value="C:cytoplasm"/>
    <property type="evidence" value="ECO:0007669"/>
    <property type="project" value="UniProtKB-SubCell"/>
</dbReference>
<dbReference type="GO" id="GO:0006355">
    <property type="term" value="P:regulation of DNA-templated transcription"/>
    <property type="evidence" value="ECO:0007669"/>
    <property type="project" value="InterPro"/>
</dbReference>
<evidence type="ECO:0000313" key="15">
    <source>
        <dbReference type="EMBL" id="ACK71447.1"/>
    </source>
</evidence>
<dbReference type="PRINTS" id="PR02008">
    <property type="entry name" value="RCMTFAMILY"/>
</dbReference>
<dbReference type="OrthoDB" id="9810297at2"/>
<dbReference type="InterPro" id="IPR035926">
    <property type="entry name" value="NusB-like_sf"/>
</dbReference>
<dbReference type="Pfam" id="PF01189">
    <property type="entry name" value="Methyltr_RsmB-F"/>
    <property type="match status" value="1"/>
</dbReference>
<dbReference type="EMBL" id="CP001291">
    <property type="protein sequence ID" value="ACK71447.1"/>
    <property type="molecule type" value="Genomic_DNA"/>
</dbReference>
<keyword evidence="4" id="KW-0963">Cytoplasm</keyword>
<feature type="domain" description="SAM-dependent MTase RsmB/NOP-type" evidence="14">
    <location>
        <begin position="176"/>
        <end position="450"/>
    </location>
</feature>
<feature type="binding site" evidence="13">
    <location>
        <begin position="267"/>
        <end position="273"/>
    </location>
    <ligand>
        <name>S-adenosyl-L-methionine</name>
        <dbReference type="ChEBI" id="CHEBI:59789"/>
    </ligand>
</feature>
<keyword evidence="7 13" id="KW-0808">Transferase</keyword>
<dbReference type="Gene3D" id="3.40.50.150">
    <property type="entry name" value="Vaccinia Virus protein VP39"/>
    <property type="match status" value="1"/>
</dbReference>
<protein>
    <recommendedName>
        <fullName evidence="3">16S rRNA (cytosine(967)-C(5))-methyltransferase</fullName>
        <ecNumber evidence="3">2.1.1.176</ecNumber>
    </recommendedName>
    <alternativeName>
        <fullName evidence="10">16S rRNA m5C967 methyltransferase</fullName>
    </alternativeName>
    <alternativeName>
        <fullName evidence="11">rRNA (cytosine-C(5)-)-methyltransferase RsmB</fullName>
    </alternativeName>
</protein>
<sequence length="452" mass="51135">MTFKEKNPRQLALIILRDIYQKEAYTDLALDQGIKRADLGNLDRGLVTELVYGIVRRQRTLDEIISQLGTKKANQQPPDLRLILHIGLYQLRYLDQIPPSAAVNTSVELAKKNKLGKLSGVVNGILRQYDRIKEQGKDPLKFPSDPVNHLGVLHSFPNWIIQLWLDEFGQEQTEQLCEWFNQPAMIDIRVNLLKTTVEKVASIFSDVGVKVKPIPHLPQSLRLIGGTRSIQQLPGFEEGWWTVQDSSAQLVTHLLDPQPDEIIIDACAAPGGKTTHIAQLMGDRGTIWACDRVPSRLRKVQQNAERLQLNSIRICEGDSRHLTQFRETADRVLLDAPCSGLGTLHKRPDIRWRQTPEKIAELSQLQTELLEETATWVKPKGILVYATCTLNPLENERVIAAFLDRHPSWHIQTPSSDNTVAAFATPSGWIKVLPHQHQMDGFFMVKLVKGLE</sequence>
<dbReference type="CDD" id="cd02440">
    <property type="entry name" value="AdoMet_MTases"/>
    <property type="match status" value="1"/>
</dbReference>
<evidence type="ECO:0000256" key="7">
    <source>
        <dbReference type="ARBA" id="ARBA00022679"/>
    </source>
</evidence>
<dbReference type="eggNOG" id="COG0781">
    <property type="taxonomic scope" value="Bacteria"/>
</dbReference>
<evidence type="ECO:0000256" key="1">
    <source>
        <dbReference type="ARBA" id="ARBA00002724"/>
    </source>
</evidence>
<evidence type="ECO:0000256" key="4">
    <source>
        <dbReference type="ARBA" id="ARBA00022490"/>
    </source>
</evidence>
<comment type="similarity">
    <text evidence="13">Belongs to the class I-like SAM-binding methyltransferase superfamily. RsmB/NOP family.</text>
</comment>
<evidence type="ECO:0000313" key="16">
    <source>
        <dbReference type="Proteomes" id="UP000002384"/>
    </source>
</evidence>
<dbReference type="NCBIfam" id="TIGR00563">
    <property type="entry name" value="rsmB"/>
    <property type="match status" value="1"/>
</dbReference>
<dbReference type="InterPro" id="IPR029063">
    <property type="entry name" value="SAM-dependent_MTases_sf"/>
</dbReference>
<dbReference type="HOGENOM" id="CLU_005316_0_1_3"/>
<evidence type="ECO:0000256" key="13">
    <source>
        <dbReference type="PROSITE-ProRule" id="PRU01023"/>
    </source>
</evidence>
<dbReference type="Gene3D" id="1.10.940.10">
    <property type="entry name" value="NusB-like"/>
    <property type="match status" value="1"/>
</dbReference>
<keyword evidence="8 13" id="KW-0949">S-adenosyl-L-methionine</keyword>
<dbReference type="Gene3D" id="3.30.70.1170">
    <property type="entry name" value="Sun protein, domain 3"/>
    <property type="match status" value="1"/>
</dbReference>
<dbReference type="RefSeq" id="WP_015955044.1">
    <property type="nucleotide sequence ID" value="NC_011729.1"/>
</dbReference>
<dbReference type="PROSITE" id="PS51686">
    <property type="entry name" value="SAM_MT_RSMB_NOP"/>
    <property type="match status" value="1"/>
</dbReference>
<evidence type="ECO:0000256" key="10">
    <source>
        <dbReference type="ARBA" id="ARBA00030399"/>
    </source>
</evidence>
<dbReference type="InterPro" id="IPR006027">
    <property type="entry name" value="NusB_RsmB_TIM44"/>
</dbReference>
<dbReference type="SUPFAM" id="SSF48013">
    <property type="entry name" value="NusB-like"/>
    <property type="match status" value="1"/>
</dbReference>
<dbReference type="InterPro" id="IPR001678">
    <property type="entry name" value="MeTrfase_RsmB-F_NOP2_dom"/>
</dbReference>
<feature type="binding site" evidence="13">
    <location>
        <position position="291"/>
    </location>
    <ligand>
        <name>S-adenosyl-L-methionine</name>
        <dbReference type="ChEBI" id="CHEBI:59789"/>
    </ligand>
</feature>
<dbReference type="FunFam" id="3.40.50.150:FF:000257">
    <property type="entry name" value="16S rRNA methyltransferase"/>
    <property type="match status" value="1"/>
</dbReference>
<dbReference type="GO" id="GO:0003723">
    <property type="term" value="F:RNA binding"/>
    <property type="evidence" value="ECO:0007669"/>
    <property type="project" value="UniProtKB-UniRule"/>
</dbReference>
<dbReference type="InterPro" id="IPR004573">
    <property type="entry name" value="rRNA_ssu_MeTfrase_B"/>
</dbReference>
<keyword evidence="16" id="KW-1185">Reference proteome</keyword>
<feature type="active site" description="Nucleophile" evidence="13">
    <location>
        <position position="388"/>
    </location>
</feature>
<evidence type="ECO:0000259" key="14">
    <source>
        <dbReference type="PROSITE" id="PS51686"/>
    </source>
</evidence>
<dbReference type="PANTHER" id="PTHR22807:SF53">
    <property type="entry name" value="RIBOSOMAL RNA SMALL SUBUNIT METHYLTRANSFERASE B-RELATED"/>
    <property type="match status" value="1"/>
</dbReference>
<keyword evidence="5" id="KW-0698">rRNA processing</keyword>
<accession>B7KB91</accession>
<dbReference type="PANTHER" id="PTHR22807">
    <property type="entry name" value="NOP2 YEAST -RELATED NOL1/NOP2/FMU SUN DOMAIN-CONTAINING"/>
    <property type="match status" value="1"/>
</dbReference>
<comment type="catalytic activity">
    <reaction evidence="12">
        <text>cytidine(967) in 16S rRNA + S-adenosyl-L-methionine = 5-methylcytidine(967) in 16S rRNA + S-adenosyl-L-homocysteine + H(+)</text>
        <dbReference type="Rhea" id="RHEA:42748"/>
        <dbReference type="Rhea" id="RHEA-COMP:10219"/>
        <dbReference type="Rhea" id="RHEA-COMP:10220"/>
        <dbReference type="ChEBI" id="CHEBI:15378"/>
        <dbReference type="ChEBI" id="CHEBI:57856"/>
        <dbReference type="ChEBI" id="CHEBI:59789"/>
        <dbReference type="ChEBI" id="CHEBI:74483"/>
        <dbReference type="ChEBI" id="CHEBI:82748"/>
        <dbReference type="EC" id="2.1.1.176"/>
    </reaction>
</comment>
<dbReference type="eggNOG" id="COG0144">
    <property type="taxonomic scope" value="Bacteria"/>
</dbReference>
<dbReference type="GO" id="GO:0008649">
    <property type="term" value="F:rRNA methyltransferase activity"/>
    <property type="evidence" value="ECO:0007669"/>
    <property type="project" value="InterPro"/>
</dbReference>
<proteinExistence type="inferred from homology"/>
<dbReference type="NCBIfam" id="NF011494">
    <property type="entry name" value="PRK14902.1"/>
    <property type="match status" value="1"/>
</dbReference>
<comment type="subcellular location">
    <subcellularLocation>
        <location evidence="2">Cytoplasm</location>
    </subcellularLocation>
</comment>
<feature type="binding site" evidence="13">
    <location>
        <position position="335"/>
    </location>
    <ligand>
        <name>S-adenosyl-L-methionine</name>
        <dbReference type="ChEBI" id="CHEBI:59789"/>
    </ligand>
</feature>
<dbReference type="Pfam" id="PF22458">
    <property type="entry name" value="RsmF-B_ferredox"/>
    <property type="match status" value="1"/>
</dbReference>
<keyword evidence="9 13" id="KW-0694">RNA-binding</keyword>
<dbReference type="AlphaFoldDB" id="B7KB91"/>
<evidence type="ECO:0000256" key="9">
    <source>
        <dbReference type="ARBA" id="ARBA00022884"/>
    </source>
</evidence>